<dbReference type="Proteomes" id="UP000314251">
    <property type="component" value="Unassembled WGS sequence"/>
</dbReference>
<protein>
    <recommendedName>
        <fullName evidence="4">Tetratricopeptide repeat protein</fullName>
    </recommendedName>
</protein>
<evidence type="ECO:0000256" key="1">
    <source>
        <dbReference type="SAM" id="MobiDB-lite"/>
    </source>
</evidence>
<evidence type="ECO:0000313" key="3">
    <source>
        <dbReference type="Proteomes" id="UP000314251"/>
    </source>
</evidence>
<feature type="region of interest" description="Disordered" evidence="1">
    <location>
        <begin position="43"/>
        <end position="123"/>
    </location>
</feature>
<reference evidence="2" key="1">
    <citation type="submission" date="2019-10" db="EMBL/GenBank/DDBJ databases">
        <title>Nonomuraea sp. nov., isolated from Phyllanthus amarus.</title>
        <authorList>
            <person name="Klykleung N."/>
            <person name="Tanasupawat S."/>
        </authorList>
    </citation>
    <scope>NUCLEOTIDE SEQUENCE [LARGE SCALE GENOMIC DNA]</scope>
    <source>
        <strain evidence="2">3MP-10</strain>
    </source>
</reference>
<feature type="compositionally biased region" description="Basic and acidic residues" evidence="1">
    <location>
        <begin position="54"/>
        <end position="88"/>
    </location>
</feature>
<dbReference type="RefSeq" id="WP_139665738.1">
    <property type="nucleotide sequence ID" value="NZ_VDLY02000001.1"/>
</dbReference>
<evidence type="ECO:0008006" key="4">
    <source>
        <dbReference type="Google" id="ProtNLM"/>
    </source>
</evidence>
<dbReference type="NCBIfam" id="NF041121">
    <property type="entry name" value="SAV_2336_NTERM"/>
    <property type="match status" value="1"/>
</dbReference>
<organism evidence="2 3">
    <name type="scientific">Streptomyces mimosae</name>
    <dbReference type="NCBI Taxonomy" id="2586635"/>
    <lineage>
        <taxon>Bacteria</taxon>
        <taxon>Bacillati</taxon>
        <taxon>Actinomycetota</taxon>
        <taxon>Actinomycetes</taxon>
        <taxon>Kitasatosporales</taxon>
        <taxon>Streptomycetaceae</taxon>
        <taxon>Streptomyces</taxon>
    </lineage>
</organism>
<evidence type="ECO:0000313" key="2">
    <source>
        <dbReference type="EMBL" id="KAB8171052.1"/>
    </source>
</evidence>
<dbReference type="EMBL" id="VDLY02000001">
    <property type="protein sequence ID" value="KAB8171052.1"/>
    <property type="molecule type" value="Genomic_DNA"/>
</dbReference>
<keyword evidence="3" id="KW-1185">Reference proteome</keyword>
<comment type="caution">
    <text evidence="2">The sequence shown here is derived from an EMBL/GenBank/DDBJ whole genome shotgun (WGS) entry which is preliminary data.</text>
</comment>
<accession>A0A5N6ASG6</accession>
<name>A0A5N6ASG6_9ACTN</name>
<sequence length="1101" mass="117765">MSQAARPDRLASVIAALRGAGFDPSWTELSDALWLAQYTRGAPEEGAAAPDGRVPPRDDESAHEGARPAPEERADEEARPRPVEEERPGGVGRLPRPDDASVRLYADPEGLGGAAGARPPGEALPVGVPEARALPGLLGMERALRPLRRYTPPTGPPRRPHRGLVLDEPATAERTARAGGLLTPVFRAEPRDHTDLQLLMDAAPAMRVWQRMVSELAEVFGRLGAFRDIQVHYLHRSPDGSAAVSRRFDTEGGALRPARQLRDPTGRRLTVVVSDCTGPLWREGTAHRLLHALGRHAPVAVIQPLPQRLWPRTRLPASHGTLLREPGPAGSVRLRFVADGMAAAQPPAPGAVPVPLLPPAAAALGAWAGLLAGTGPGGVPAAVGWVRADQPPAGPARARPGGGRSGVELLARFRASASPSAVRLAVYLAAAPLSLPVMQLIQRTMLPDSGPAELSEVLLSGLLRRLDGPPPGSPVDGLWFAFVDGVHEELLAELGQDEAELVLKHCSGYVTRRFGGAGPNFPALALAQLSGAEAVDAEAGRASADEHAPALPRPFAEVAAKVLRRFLPVAPLSARETGDRGATPAPSRAVGRARALAAAYDEDGQVRHLLAAVELLRRATAERPAAGQRADLELWSELAEGLLRLWRAQRDGELLVEARQAAQTAAHAGAPRGRTVLARVLHAAAGERRAAGDTRGALELWRLADREFAAVQATPGLDRAAALGVTLDRVEVLTAQWRLGGDSALLQESVGIVEAVADAWPTDEPQPSGLWLAHGRALLLLADAAQDAERVEVHAGQAADSLRQGCWALESEGAPARVRVRALLDLVDALLRTDQEWRRAGEVIESASRLAEEPAARSACLSRAGRLAVRAFEVDGEVARLDAAAARFEEASRLVSRDRPEYSALIEEWGAALLRRADREDGGPFVSRAVRVLRDCRMETAAGDPRLPGRLLLLGQALTARYRDSVDMVDLREAEHLFQRAARTAEQPLTRARACLELGDTHRRVFRHTHGLERLDQAADAYRRAATAARAAEAEAVDPAEAVRLAATAHHQRGVAFEAARRPLAAGDAYRAALQQWRRLPDEEKAGAETVARLEVLLRDR</sequence>
<proteinExistence type="predicted"/>
<dbReference type="AlphaFoldDB" id="A0A5N6ASG6"/>
<dbReference type="OrthoDB" id="4495511at2"/>
<dbReference type="InterPro" id="IPR047738">
    <property type="entry name" value="SAV_2336-like_N"/>
</dbReference>
<gene>
    <name evidence="2" type="ORF">FH607_001625</name>
</gene>